<protein>
    <submittedName>
        <fullName evidence="1">Uncharacterized protein</fullName>
    </submittedName>
</protein>
<gene>
    <name evidence="1" type="ORF">E4634_20745</name>
</gene>
<name>A0A4Z0LUA4_9GAMM</name>
<dbReference type="Proteomes" id="UP000298050">
    <property type="component" value="Unassembled WGS sequence"/>
</dbReference>
<evidence type="ECO:0000313" key="2">
    <source>
        <dbReference type="Proteomes" id="UP000298050"/>
    </source>
</evidence>
<dbReference type="OrthoDB" id="6236672at2"/>
<dbReference type="EMBL" id="SRLE01000018">
    <property type="protein sequence ID" value="TGD70834.1"/>
    <property type="molecule type" value="Genomic_DNA"/>
</dbReference>
<proteinExistence type="predicted"/>
<keyword evidence="2" id="KW-1185">Reference proteome</keyword>
<organism evidence="1 2">
    <name type="scientific">Mangrovimicrobium sediminis</name>
    <dbReference type="NCBI Taxonomy" id="2562682"/>
    <lineage>
        <taxon>Bacteria</taxon>
        <taxon>Pseudomonadati</taxon>
        <taxon>Pseudomonadota</taxon>
        <taxon>Gammaproteobacteria</taxon>
        <taxon>Cellvibrionales</taxon>
        <taxon>Halieaceae</taxon>
        <taxon>Mangrovimicrobium</taxon>
    </lineage>
</organism>
<dbReference type="RefSeq" id="WP_135446598.1">
    <property type="nucleotide sequence ID" value="NZ_SRLE01000018.1"/>
</dbReference>
<reference evidence="1 2" key="1">
    <citation type="submission" date="2019-04" db="EMBL/GenBank/DDBJ databases">
        <title>Taxonomy of novel Haliea sp. from mangrove soil of West Coast of India.</title>
        <authorList>
            <person name="Verma A."/>
            <person name="Kumar P."/>
            <person name="Krishnamurthi S."/>
        </authorList>
    </citation>
    <scope>NUCLEOTIDE SEQUENCE [LARGE SCALE GENOMIC DNA]</scope>
    <source>
        <strain evidence="1 2">SAOS-164</strain>
    </source>
</reference>
<evidence type="ECO:0000313" key="1">
    <source>
        <dbReference type="EMBL" id="TGD70834.1"/>
    </source>
</evidence>
<sequence>MSLDQAASLRAWALEKARDAQHAAQGAALAPGVHDIVVAGLPVHGDDAVRLVRARLERWADLGFRWAGDPDQWRVTALDGSGELPGHAARSRRWALWVDTDIRAFRKGYEALGELREHGAPSRVLALHEPGLSRKGLLDNLSRLAAAYFDIELVVLSH</sequence>
<accession>A0A4Z0LUA4</accession>
<dbReference type="AlphaFoldDB" id="A0A4Z0LUA4"/>
<comment type="caution">
    <text evidence="1">The sequence shown here is derived from an EMBL/GenBank/DDBJ whole genome shotgun (WGS) entry which is preliminary data.</text>
</comment>